<evidence type="ECO:0000256" key="1">
    <source>
        <dbReference type="SAM" id="MobiDB-lite"/>
    </source>
</evidence>
<feature type="region of interest" description="Disordered" evidence="1">
    <location>
        <begin position="39"/>
        <end position="59"/>
    </location>
</feature>
<dbReference type="EMBL" id="HG994366">
    <property type="protein sequence ID" value="CAF1894382.1"/>
    <property type="molecule type" value="Genomic_DNA"/>
</dbReference>
<dbReference type="AlphaFoldDB" id="A0A816K531"/>
<accession>A0A816K531</accession>
<evidence type="ECO:0000313" key="2">
    <source>
        <dbReference type="EMBL" id="CAF1894382.1"/>
    </source>
</evidence>
<organism evidence="2">
    <name type="scientific">Brassica napus</name>
    <name type="common">Rape</name>
    <dbReference type="NCBI Taxonomy" id="3708"/>
    <lineage>
        <taxon>Eukaryota</taxon>
        <taxon>Viridiplantae</taxon>
        <taxon>Streptophyta</taxon>
        <taxon>Embryophyta</taxon>
        <taxon>Tracheophyta</taxon>
        <taxon>Spermatophyta</taxon>
        <taxon>Magnoliopsida</taxon>
        <taxon>eudicotyledons</taxon>
        <taxon>Gunneridae</taxon>
        <taxon>Pentapetalae</taxon>
        <taxon>rosids</taxon>
        <taxon>malvids</taxon>
        <taxon>Brassicales</taxon>
        <taxon>Brassicaceae</taxon>
        <taxon>Brassiceae</taxon>
        <taxon>Brassica</taxon>
    </lineage>
</organism>
<gene>
    <name evidence="2" type="ORF">DARMORV10_C02P15610.1</name>
</gene>
<name>A0A816K531_BRANA</name>
<sequence length="73" mass="8408">MYFVVHQICDPSTFKPKFYDLRQKNGRGMRKAILLSKRTSSLPQGLRAPPESHGLHPTRTAKKGTYFLDQCQE</sequence>
<protein>
    <submittedName>
        <fullName evidence="2">(rape) hypothetical protein</fullName>
    </submittedName>
</protein>
<dbReference type="Proteomes" id="UP001295469">
    <property type="component" value="Chromosome C02"/>
</dbReference>
<proteinExistence type="predicted"/>
<reference evidence="2" key="1">
    <citation type="submission" date="2021-01" db="EMBL/GenBank/DDBJ databases">
        <authorList>
            <consortium name="Genoscope - CEA"/>
            <person name="William W."/>
        </authorList>
    </citation>
    <scope>NUCLEOTIDE SEQUENCE</scope>
</reference>